<evidence type="ECO:0000256" key="1">
    <source>
        <dbReference type="SAM" id="MobiDB-lite"/>
    </source>
</evidence>
<organism evidence="2">
    <name type="scientific">Dichomitus squalens</name>
    <dbReference type="NCBI Taxonomy" id="114155"/>
    <lineage>
        <taxon>Eukaryota</taxon>
        <taxon>Fungi</taxon>
        <taxon>Dikarya</taxon>
        <taxon>Basidiomycota</taxon>
        <taxon>Agaricomycotina</taxon>
        <taxon>Agaricomycetes</taxon>
        <taxon>Polyporales</taxon>
        <taxon>Polyporaceae</taxon>
        <taxon>Dichomitus</taxon>
    </lineage>
</organism>
<sequence>MRPVSQSPVLCAYGVPASLTDRPASTSAPALRNRPRPSSPTPPASFSCILVCRHAFFSAQLLWYSQEHALSIAVNSQVGYKSLRIGSTLHRNFQRVITLIAQQLPIPVSGYVKLRSPIADISLPATGESLTTSRCKRTRGSPRRTMVARGGLARSAVDLAYGSAQVGNRAAIHLHLITAISSEKE</sequence>
<name>A0A4V2JZK7_9APHY</name>
<evidence type="ECO:0000313" key="2">
    <source>
        <dbReference type="EMBL" id="TBU25463.1"/>
    </source>
</evidence>
<feature type="region of interest" description="Disordered" evidence="1">
    <location>
        <begin position="23"/>
        <end position="42"/>
    </location>
</feature>
<dbReference type="Proteomes" id="UP000292957">
    <property type="component" value="Unassembled WGS sequence"/>
</dbReference>
<dbReference type="EMBL" id="ML143461">
    <property type="protein sequence ID" value="TBU25463.1"/>
    <property type="molecule type" value="Genomic_DNA"/>
</dbReference>
<reference evidence="2" key="1">
    <citation type="submission" date="2019-01" db="EMBL/GenBank/DDBJ databases">
        <title>Draft genome sequences of three monokaryotic isolates of the white-rot basidiomycete fungus Dichomitus squalens.</title>
        <authorList>
            <consortium name="DOE Joint Genome Institute"/>
            <person name="Lopez S.C."/>
            <person name="Andreopoulos B."/>
            <person name="Pangilinan J."/>
            <person name="Lipzen A."/>
            <person name="Riley R."/>
            <person name="Ahrendt S."/>
            <person name="Ng V."/>
            <person name="Barry K."/>
            <person name="Daum C."/>
            <person name="Grigoriev I.V."/>
            <person name="Hilden K.S."/>
            <person name="Makela M.R."/>
            <person name="de Vries R.P."/>
        </authorList>
    </citation>
    <scope>NUCLEOTIDE SEQUENCE [LARGE SCALE GENOMIC DNA]</scope>
    <source>
        <strain evidence="2">OM18370.1</strain>
    </source>
</reference>
<accession>A0A4V2JZK7</accession>
<dbReference type="AlphaFoldDB" id="A0A4V2JZK7"/>
<protein>
    <submittedName>
        <fullName evidence="2">Uncharacterized protein</fullName>
    </submittedName>
</protein>
<gene>
    <name evidence="2" type="ORF">BD311DRAFT_764605</name>
</gene>
<proteinExistence type="predicted"/>